<dbReference type="InterPro" id="IPR003593">
    <property type="entry name" value="AAA+_ATPase"/>
</dbReference>
<dbReference type="InterPro" id="IPR027417">
    <property type="entry name" value="P-loop_NTPase"/>
</dbReference>
<dbReference type="CDD" id="cd03255">
    <property type="entry name" value="ABC_MJ0796_LolCDE_FtsE"/>
    <property type="match status" value="1"/>
</dbReference>
<proteinExistence type="predicted"/>
<dbReference type="Gene3D" id="3.40.50.300">
    <property type="entry name" value="P-loop containing nucleotide triphosphate hydrolases"/>
    <property type="match status" value="1"/>
</dbReference>
<keyword evidence="6" id="KW-1185">Reference proteome</keyword>
<keyword evidence="3 5" id="KW-0067">ATP-binding</keyword>
<evidence type="ECO:0000313" key="5">
    <source>
        <dbReference type="EMBL" id="MFI0792078.1"/>
    </source>
</evidence>
<protein>
    <submittedName>
        <fullName evidence="5">ABC transporter ATP-binding protein</fullName>
    </submittedName>
</protein>
<dbReference type="PROSITE" id="PS00211">
    <property type="entry name" value="ABC_TRANSPORTER_1"/>
    <property type="match status" value="1"/>
</dbReference>
<dbReference type="InterPro" id="IPR015854">
    <property type="entry name" value="ABC_transpr_LolD-like"/>
</dbReference>
<sequence length="224" mass="24359">MLRLNGIRKSFDGPKGERVDVLRDVSLHIHAGTTAAILGRSGSGKSTLLAILGLLDSPDSGTYHIDGQEVSGLSDVALARLRSTHLGFVYQRFFLLPHLSAYENVETALQHGIPVPRRRRRSLVLESLDQVGLADRTTHRPRQLSGGEQQRVAIARALVRTPAVVLADEPTGALDENTSEQVITLLLTAAKARGATTVMVTHDPEVAMRTDRTLHLVEGAWARD</sequence>
<dbReference type="InterPro" id="IPR003439">
    <property type="entry name" value="ABC_transporter-like_ATP-bd"/>
</dbReference>
<name>A0ABW7SEH2_9ACTN</name>
<dbReference type="PANTHER" id="PTHR24220:SF648">
    <property type="entry name" value="ABC TRANSPORTER ATP-BINDING PROTEIN YTRE"/>
    <property type="match status" value="1"/>
</dbReference>
<dbReference type="InterPro" id="IPR017911">
    <property type="entry name" value="MacB-like_ATP-bd"/>
</dbReference>
<dbReference type="SMART" id="SM00382">
    <property type="entry name" value="AAA"/>
    <property type="match status" value="1"/>
</dbReference>
<keyword evidence="1" id="KW-0813">Transport</keyword>
<dbReference type="RefSeq" id="WP_396676705.1">
    <property type="nucleotide sequence ID" value="NZ_JBIRPU010000002.1"/>
</dbReference>
<accession>A0ABW7SEH2</accession>
<dbReference type="SUPFAM" id="SSF52540">
    <property type="entry name" value="P-loop containing nucleoside triphosphate hydrolases"/>
    <property type="match status" value="1"/>
</dbReference>
<dbReference type="InterPro" id="IPR017871">
    <property type="entry name" value="ABC_transporter-like_CS"/>
</dbReference>
<dbReference type="Pfam" id="PF00005">
    <property type="entry name" value="ABC_tran"/>
    <property type="match status" value="1"/>
</dbReference>
<keyword evidence="2" id="KW-0547">Nucleotide-binding</keyword>
<dbReference type="PROSITE" id="PS50893">
    <property type="entry name" value="ABC_TRANSPORTER_2"/>
    <property type="match status" value="1"/>
</dbReference>
<organism evidence="5 6">
    <name type="scientific">Micromonospora rubida</name>
    <dbReference type="NCBI Taxonomy" id="2697657"/>
    <lineage>
        <taxon>Bacteria</taxon>
        <taxon>Bacillati</taxon>
        <taxon>Actinomycetota</taxon>
        <taxon>Actinomycetes</taxon>
        <taxon>Micromonosporales</taxon>
        <taxon>Micromonosporaceae</taxon>
        <taxon>Micromonospora</taxon>
    </lineage>
</organism>
<comment type="caution">
    <text evidence="5">The sequence shown here is derived from an EMBL/GenBank/DDBJ whole genome shotgun (WGS) entry which is preliminary data.</text>
</comment>
<gene>
    <name evidence="5" type="ORF">ACH4OY_05150</name>
</gene>
<feature type="domain" description="ABC transporter" evidence="4">
    <location>
        <begin position="2"/>
        <end position="224"/>
    </location>
</feature>
<evidence type="ECO:0000256" key="3">
    <source>
        <dbReference type="ARBA" id="ARBA00022840"/>
    </source>
</evidence>
<evidence type="ECO:0000256" key="2">
    <source>
        <dbReference type="ARBA" id="ARBA00022741"/>
    </source>
</evidence>
<dbReference type="Proteomes" id="UP001611075">
    <property type="component" value="Unassembled WGS sequence"/>
</dbReference>
<dbReference type="GO" id="GO:0005524">
    <property type="term" value="F:ATP binding"/>
    <property type="evidence" value="ECO:0007669"/>
    <property type="project" value="UniProtKB-KW"/>
</dbReference>
<evidence type="ECO:0000313" key="6">
    <source>
        <dbReference type="Proteomes" id="UP001611075"/>
    </source>
</evidence>
<dbReference type="EMBL" id="JBIRPU010000002">
    <property type="protein sequence ID" value="MFI0792078.1"/>
    <property type="molecule type" value="Genomic_DNA"/>
</dbReference>
<dbReference type="PANTHER" id="PTHR24220">
    <property type="entry name" value="IMPORT ATP-BINDING PROTEIN"/>
    <property type="match status" value="1"/>
</dbReference>
<reference evidence="5 6" key="1">
    <citation type="submission" date="2024-10" db="EMBL/GenBank/DDBJ databases">
        <title>The Natural Products Discovery Center: Release of the First 8490 Sequenced Strains for Exploring Actinobacteria Biosynthetic Diversity.</title>
        <authorList>
            <person name="Kalkreuter E."/>
            <person name="Kautsar S.A."/>
            <person name="Yang D."/>
            <person name="Bader C.D."/>
            <person name="Teijaro C.N."/>
            <person name="Fluegel L."/>
            <person name="Davis C.M."/>
            <person name="Simpson J.R."/>
            <person name="Lauterbach L."/>
            <person name="Steele A.D."/>
            <person name="Gui C."/>
            <person name="Meng S."/>
            <person name="Li G."/>
            <person name="Viehrig K."/>
            <person name="Ye F."/>
            <person name="Su P."/>
            <person name="Kiefer A.F."/>
            <person name="Nichols A."/>
            <person name="Cepeda A.J."/>
            <person name="Yan W."/>
            <person name="Fan B."/>
            <person name="Jiang Y."/>
            <person name="Adhikari A."/>
            <person name="Zheng C.-J."/>
            <person name="Schuster L."/>
            <person name="Cowan T.M."/>
            <person name="Smanski M.J."/>
            <person name="Chevrette M.G."/>
            <person name="De Carvalho L.P.S."/>
            <person name="Shen B."/>
        </authorList>
    </citation>
    <scope>NUCLEOTIDE SEQUENCE [LARGE SCALE GENOMIC DNA]</scope>
    <source>
        <strain evidence="5 6">NPDC021253</strain>
    </source>
</reference>
<evidence type="ECO:0000259" key="4">
    <source>
        <dbReference type="PROSITE" id="PS50893"/>
    </source>
</evidence>
<evidence type="ECO:0000256" key="1">
    <source>
        <dbReference type="ARBA" id="ARBA00022448"/>
    </source>
</evidence>